<keyword evidence="4" id="KW-0347">Helicase</keyword>
<dbReference type="GO" id="GO:0005829">
    <property type="term" value="C:cytosol"/>
    <property type="evidence" value="ECO:0007669"/>
    <property type="project" value="TreeGrafter"/>
</dbReference>
<dbReference type="EC" id="3.6.4.13" evidence="1"/>
<evidence type="ECO:0000256" key="6">
    <source>
        <dbReference type="ARBA" id="ARBA00022884"/>
    </source>
</evidence>
<evidence type="ECO:0000256" key="10">
    <source>
        <dbReference type="SAM" id="MobiDB-lite"/>
    </source>
</evidence>
<dbReference type="SMART" id="SM00490">
    <property type="entry name" value="HELICc"/>
    <property type="match status" value="1"/>
</dbReference>
<evidence type="ECO:0000256" key="5">
    <source>
        <dbReference type="ARBA" id="ARBA00022840"/>
    </source>
</evidence>
<dbReference type="SUPFAM" id="SSF52540">
    <property type="entry name" value="P-loop containing nucleoside triphosphate hydrolases"/>
    <property type="match status" value="2"/>
</dbReference>
<dbReference type="PANTHER" id="PTHR47959:SF21">
    <property type="entry name" value="DEAD-BOX HELICASE 56"/>
    <property type="match status" value="1"/>
</dbReference>
<evidence type="ECO:0000259" key="14">
    <source>
        <dbReference type="PROSITE" id="PS51195"/>
    </source>
</evidence>
<evidence type="ECO:0000313" key="17">
    <source>
        <dbReference type="WBParaSite" id="EVEC_0000469401-mRNA-1"/>
    </source>
</evidence>
<dbReference type="GO" id="GO:0003724">
    <property type="term" value="F:RNA helicase activity"/>
    <property type="evidence" value="ECO:0007669"/>
    <property type="project" value="UniProtKB-EC"/>
</dbReference>
<dbReference type="InterPro" id="IPR014014">
    <property type="entry name" value="RNA_helicase_DEAD_Q_motif"/>
</dbReference>
<dbReference type="SMART" id="SM00487">
    <property type="entry name" value="DEXDc"/>
    <property type="match status" value="1"/>
</dbReference>
<dbReference type="STRING" id="51028.A0A158QAC4"/>
<feature type="domain" description="DEAD-box RNA helicase Q" evidence="14">
    <location>
        <begin position="26"/>
        <end position="54"/>
    </location>
</feature>
<protein>
    <recommendedName>
        <fullName evidence="1">RNA helicase</fullName>
        <ecNumber evidence="1">3.6.4.13</ecNumber>
    </recommendedName>
</protein>
<evidence type="ECO:0000256" key="11">
    <source>
        <dbReference type="SAM" id="Phobius"/>
    </source>
</evidence>
<dbReference type="Pfam" id="PF00270">
    <property type="entry name" value="DEAD"/>
    <property type="match status" value="1"/>
</dbReference>
<name>A0A158QAC4_ENTVE</name>
<keyword evidence="11" id="KW-0812">Transmembrane</keyword>
<accession>A0A158QAC4</accession>
<feature type="domain" description="Helicase C-terminal" evidence="13">
    <location>
        <begin position="237"/>
        <end position="436"/>
    </location>
</feature>
<dbReference type="PROSITE" id="PS51192">
    <property type="entry name" value="HELICASE_ATP_BIND_1"/>
    <property type="match status" value="1"/>
</dbReference>
<sequence length="551" mass="62858">TFFSKQAEEYKVRSTICYGEDTVDDATFANFNFDERLLKAVAEIGWEKPTQIQQNLIPLILEGQNVSARGRTGSGKTGAFMLPVIQKIIQLTSVSPFALFVTPSKELAAQVFKLLQQLTSTFPFLLSKNYAALDSSDEEERPDLLVSTPGRLLRVLEKCNGFCAEVRCVVLDEADLLLSYGYEEEMKKIKTFLPPHYQAVFTSATLSEDFSVLKTTFANGPVVTLKLKESQLPDNKQLLQYFVNCQSDEERFTVFIALIKLKLLVGKTIGLIVVISRCDVLTFRLGLFLQAFKIWSCILNSNMPVNSRCHIVQEFNEGKYNFVIASDISDMFMAKSLEDEQGGKTVKGKKIDKESGVSRGIDFHQVSNVINFDFPQSTDLYIHRVGRTARGWNTGTALSFVGPKEKEFFEVVHSGLKKQMGHEIIVPYEVRIKELDSFLLRTREALRACTRSVIREARLNEIRQEILRSKKLEGYFIKNPREKIALEHDKKIVLLLLVFFFFFIVPPSLRGGNFKPVQKKTNWLRKRLKSDRPGEQKYKRKMEDPLQSFSV</sequence>
<feature type="short sequence motif" description="Q motif" evidence="9">
    <location>
        <begin position="26"/>
        <end position="54"/>
    </location>
</feature>
<evidence type="ECO:0000256" key="2">
    <source>
        <dbReference type="ARBA" id="ARBA00022741"/>
    </source>
</evidence>
<dbReference type="CDD" id="cd18787">
    <property type="entry name" value="SF2_C_DEAD"/>
    <property type="match status" value="1"/>
</dbReference>
<evidence type="ECO:0000256" key="7">
    <source>
        <dbReference type="ARBA" id="ARBA00038041"/>
    </source>
</evidence>
<dbReference type="OrthoDB" id="1191041at2759"/>
<dbReference type="InterPro" id="IPR027417">
    <property type="entry name" value="P-loop_NTPase"/>
</dbReference>
<dbReference type="PROSITE" id="PS51195">
    <property type="entry name" value="Q_MOTIF"/>
    <property type="match status" value="1"/>
</dbReference>
<dbReference type="AlphaFoldDB" id="A0A158QAC4"/>
<evidence type="ECO:0000313" key="15">
    <source>
        <dbReference type="EMBL" id="VDD89651.1"/>
    </source>
</evidence>
<evidence type="ECO:0000313" key="16">
    <source>
        <dbReference type="Proteomes" id="UP000274131"/>
    </source>
</evidence>
<dbReference type="WBParaSite" id="EVEC_0000469401-mRNA-1">
    <property type="protein sequence ID" value="EVEC_0000469401-mRNA-1"/>
    <property type="gene ID" value="EVEC_0000469401"/>
</dbReference>
<keyword evidence="11" id="KW-0472">Membrane</keyword>
<feature type="region of interest" description="Disordered" evidence="10">
    <location>
        <begin position="529"/>
        <end position="551"/>
    </location>
</feature>
<organism evidence="17">
    <name type="scientific">Enterobius vermicularis</name>
    <name type="common">Human pinworm</name>
    <dbReference type="NCBI Taxonomy" id="51028"/>
    <lineage>
        <taxon>Eukaryota</taxon>
        <taxon>Metazoa</taxon>
        <taxon>Ecdysozoa</taxon>
        <taxon>Nematoda</taxon>
        <taxon>Chromadorea</taxon>
        <taxon>Rhabditida</taxon>
        <taxon>Spirurina</taxon>
        <taxon>Oxyuridomorpha</taxon>
        <taxon>Oxyuroidea</taxon>
        <taxon>Oxyuridae</taxon>
        <taxon>Enterobius</taxon>
    </lineage>
</organism>
<dbReference type="InterPro" id="IPR011545">
    <property type="entry name" value="DEAD/DEAH_box_helicase_dom"/>
</dbReference>
<keyword evidence="5" id="KW-0067">ATP-binding</keyword>
<dbReference type="Pfam" id="PF00271">
    <property type="entry name" value="Helicase_C"/>
    <property type="match status" value="1"/>
</dbReference>
<keyword evidence="11" id="KW-1133">Transmembrane helix</keyword>
<dbReference type="Gene3D" id="3.40.50.300">
    <property type="entry name" value="P-loop containing nucleotide triphosphate hydrolases"/>
    <property type="match status" value="2"/>
</dbReference>
<dbReference type="PANTHER" id="PTHR47959">
    <property type="entry name" value="ATP-DEPENDENT RNA HELICASE RHLE-RELATED"/>
    <property type="match status" value="1"/>
</dbReference>
<keyword evidence="3" id="KW-0378">Hydrolase</keyword>
<evidence type="ECO:0000256" key="9">
    <source>
        <dbReference type="PROSITE-ProRule" id="PRU00552"/>
    </source>
</evidence>
<dbReference type="InterPro" id="IPR014001">
    <property type="entry name" value="Helicase_ATP-bd"/>
</dbReference>
<dbReference type="Proteomes" id="UP000274131">
    <property type="component" value="Unassembled WGS sequence"/>
</dbReference>
<gene>
    <name evidence="15" type="ORF">EVEC_LOCUS4402</name>
</gene>
<dbReference type="GO" id="GO:0005524">
    <property type="term" value="F:ATP binding"/>
    <property type="evidence" value="ECO:0007669"/>
    <property type="project" value="UniProtKB-KW"/>
</dbReference>
<feature type="transmembrane region" description="Helical" evidence="11">
    <location>
        <begin position="492"/>
        <end position="509"/>
    </location>
</feature>
<dbReference type="PROSITE" id="PS51194">
    <property type="entry name" value="HELICASE_CTER"/>
    <property type="match status" value="1"/>
</dbReference>
<feature type="compositionally biased region" description="Basic and acidic residues" evidence="10">
    <location>
        <begin position="530"/>
        <end position="544"/>
    </location>
</feature>
<reference evidence="17" key="1">
    <citation type="submission" date="2016-04" db="UniProtKB">
        <authorList>
            <consortium name="WormBaseParasite"/>
        </authorList>
    </citation>
    <scope>IDENTIFICATION</scope>
</reference>
<dbReference type="GO" id="GO:0016787">
    <property type="term" value="F:hydrolase activity"/>
    <property type="evidence" value="ECO:0007669"/>
    <property type="project" value="UniProtKB-KW"/>
</dbReference>
<dbReference type="InterPro" id="IPR001650">
    <property type="entry name" value="Helicase_C-like"/>
</dbReference>
<comment type="catalytic activity">
    <reaction evidence="8">
        <text>ATP + H2O = ADP + phosphate + H(+)</text>
        <dbReference type="Rhea" id="RHEA:13065"/>
        <dbReference type="ChEBI" id="CHEBI:15377"/>
        <dbReference type="ChEBI" id="CHEBI:15378"/>
        <dbReference type="ChEBI" id="CHEBI:30616"/>
        <dbReference type="ChEBI" id="CHEBI:43474"/>
        <dbReference type="ChEBI" id="CHEBI:456216"/>
        <dbReference type="EC" id="3.6.4.13"/>
    </reaction>
</comment>
<feature type="domain" description="Helicase ATP-binding" evidence="12">
    <location>
        <begin position="57"/>
        <end position="224"/>
    </location>
</feature>
<evidence type="ECO:0000256" key="8">
    <source>
        <dbReference type="ARBA" id="ARBA00047984"/>
    </source>
</evidence>
<comment type="similarity">
    <text evidence="7">Belongs to the DEAD box helicase family. DDX56/DBP9 subfamily.</text>
</comment>
<evidence type="ECO:0000259" key="13">
    <source>
        <dbReference type="PROSITE" id="PS51194"/>
    </source>
</evidence>
<evidence type="ECO:0000259" key="12">
    <source>
        <dbReference type="PROSITE" id="PS51192"/>
    </source>
</evidence>
<keyword evidence="2" id="KW-0547">Nucleotide-binding</keyword>
<dbReference type="InterPro" id="IPR050079">
    <property type="entry name" value="DEAD_box_RNA_helicase"/>
</dbReference>
<evidence type="ECO:0000256" key="3">
    <source>
        <dbReference type="ARBA" id="ARBA00022801"/>
    </source>
</evidence>
<reference evidence="15 16" key="2">
    <citation type="submission" date="2018-10" db="EMBL/GenBank/DDBJ databases">
        <authorList>
            <consortium name="Pathogen Informatics"/>
        </authorList>
    </citation>
    <scope>NUCLEOTIDE SEQUENCE [LARGE SCALE GENOMIC DNA]</scope>
</reference>
<keyword evidence="6" id="KW-0694">RNA-binding</keyword>
<dbReference type="EMBL" id="UXUI01007845">
    <property type="protein sequence ID" value="VDD89651.1"/>
    <property type="molecule type" value="Genomic_DNA"/>
</dbReference>
<dbReference type="GO" id="GO:0003723">
    <property type="term" value="F:RNA binding"/>
    <property type="evidence" value="ECO:0007669"/>
    <property type="project" value="UniProtKB-KW"/>
</dbReference>
<keyword evidence="16" id="KW-1185">Reference proteome</keyword>
<evidence type="ECO:0000256" key="1">
    <source>
        <dbReference type="ARBA" id="ARBA00012552"/>
    </source>
</evidence>
<evidence type="ECO:0000256" key="4">
    <source>
        <dbReference type="ARBA" id="ARBA00022806"/>
    </source>
</evidence>
<proteinExistence type="inferred from homology"/>